<evidence type="ECO:0000313" key="2">
    <source>
        <dbReference type="Proteomes" id="UP000887159"/>
    </source>
</evidence>
<sequence>MGTAIPNILHGRMVREDTGAPKEGARCAWMEADEAVGCRHAFLTMCQSSRRLVCRGRPEPGCVNDISRIHWSQHLRTTQSEWPN</sequence>
<dbReference type="EMBL" id="BMAU01021052">
    <property type="protein sequence ID" value="GFX88472.1"/>
    <property type="molecule type" value="Genomic_DNA"/>
</dbReference>
<protein>
    <submittedName>
        <fullName evidence="1">Uncharacterized protein</fullName>
    </submittedName>
</protein>
<gene>
    <name evidence="1" type="primary">X975_05742</name>
    <name evidence="1" type="ORF">TNCV_2279401</name>
</gene>
<name>A0A8X6UY83_TRICX</name>
<reference evidence="1" key="1">
    <citation type="submission" date="2020-08" db="EMBL/GenBank/DDBJ databases">
        <title>Multicomponent nature underlies the extraordinary mechanical properties of spider dragline silk.</title>
        <authorList>
            <person name="Kono N."/>
            <person name="Nakamura H."/>
            <person name="Mori M."/>
            <person name="Yoshida Y."/>
            <person name="Ohtoshi R."/>
            <person name="Malay A.D."/>
            <person name="Moran D.A.P."/>
            <person name="Tomita M."/>
            <person name="Numata K."/>
            <person name="Arakawa K."/>
        </authorList>
    </citation>
    <scope>NUCLEOTIDE SEQUENCE</scope>
</reference>
<keyword evidence="2" id="KW-1185">Reference proteome</keyword>
<evidence type="ECO:0000313" key="1">
    <source>
        <dbReference type="EMBL" id="GFX88472.1"/>
    </source>
</evidence>
<comment type="caution">
    <text evidence="1">The sequence shown here is derived from an EMBL/GenBank/DDBJ whole genome shotgun (WGS) entry which is preliminary data.</text>
</comment>
<dbReference type="Proteomes" id="UP000887159">
    <property type="component" value="Unassembled WGS sequence"/>
</dbReference>
<proteinExistence type="predicted"/>
<organism evidence="1 2">
    <name type="scientific">Trichonephila clavipes</name>
    <name type="common">Golden silk orbweaver</name>
    <name type="synonym">Nephila clavipes</name>
    <dbReference type="NCBI Taxonomy" id="2585209"/>
    <lineage>
        <taxon>Eukaryota</taxon>
        <taxon>Metazoa</taxon>
        <taxon>Ecdysozoa</taxon>
        <taxon>Arthropoda</taxon>
        <taxon>Chelicerata</taxon>
        <taxon>Arachnida</taxon>
        <taxon>Araneae</taxon>
        <taxon>Araneomorphae</taxon>
        <taxon>Entelegynae</taxon>
        <taxon>Araneoidea</taxon>
        <taxon>Nephilidae</taxon>
        <taxon>Trichonephila</taxon>
    </lineage>
</organism>
<accession>A0A8X6UY83</accession>
<dbReference type="AlphaFoldDB" id="A0A8X6UY83"/>